<gene>
    <name evidence="1" type="ORF">MBLL_04025</name>
</gene>
<evidence type="ECO:0000313" key="1">
    <source>
        <dbReference type="EMBL" id="CAA2144905.1"/>
    </source>
</evidence>
<accession>A0A679KIL9</accession>
<dbReference type="EMBL" id="LR743511">
    <property type="protein sequence ID" value="CAA2144905.1"/>
    <property type="molecule type" value="Genomic_DNA"/>
</dbReference>
<sequence>MVVCNHGVTYSSAIQKLYGELAASMVRATTGFCEPHARAGARLRGPSVSAFQVAYAELSRLRLASREGILLVDSDEVANFVAEVVLSDQSNYPPIDEVLEAWLSLFVGQLDYACSKRLPFTPHPDIKLAMDALASCGYAQRLIDNFIWTEEIGRAMLMSGLWNEDGLSWEELNEREIDLDMRKALASIPDDVKHAALRNDRVAVGKALAARWINDVWLPDTADEAPWWRLAAIAPEVIRLIDLTEGISCPNINDVN</sequence>
<name>A0A679KIL9_9HYPH</name>
<dbReference type="AlphaFoldDB" id="A0A679KIL9"/>
<proteinExistence type="predicted"/>
<reference evidence="1" key="1">
    <citation type="submission" date="2019-12" db="EMBL/GenBank/DDBJ databases">
        <authorList>
            <person name="Cremers G."/>
        </authorList>
    </citation>
    <scope>NUCLEOTIDE SEQUENCE</scope>
    <source>
        <strain evidence="1">Mbul2</strain>
    </source>
</reference>
<organism evidence="1">
    <name type="scientific">Methylobacterium bullatum</name>
    <dbReference type="NCBI Taxonomy" id="570505"/>
    <lineage>
        <taxon>Bacteria</taxon>
        <taxon>Pseudomonadati</taxon>
        <taxon>Pseudomonadota</taxon>
        <taxon>Alphaproteobacteria</taxon>
        <taxon>Hyphomicrobiales</taxon>
        <taxon>Methylobacteriaceae</taxon>
        <taxon>Methylobacterium</taxon>
    </lineage>
</organism>
<protein>
    <submittedName>
        <fullName evidence="1">Uncharacterized protein</fullName>
    </submittedName>
</protein>